<comment type="pathway">
    <text evidence="2 7">Protein modification; protein neddylation.</text>
</comment>
<dbReference type="GO" id="GO:0000166">
    <property type="term" value="F:nucleotide binding"/>
    <property type="evidence" value="ECO:0007669"/>
    <property type="project" value="UniProtKB-KW"/>
</dbReference>
<dbReference type="SUPFAM" id="SSF69572">
    <property type="entry name" value="Activating enzymes of the ubiquitin-like proteins"/>
    <property type="match status" value="1"/>
</dbReference>
<keyword evidence="5 7" id="KW-0833">Ubl conjugation pathway</keyword>
<organism evidence="9">
    <name type="scientific">Triticum aestivum</name>
    <name type="common">Wheat</name>
    <dbReference type="NCBI Taxonomy" id="4565"/>
    <lineage>
        <taxon>Eukaryota</taxon>
        <taxon>Viridiplantae</taxon>
        <taxon>Streptophyta</taxon>
        <taxon>Embryophyta</taxon>
        <taxon>Tracheophyta</taxon>
        <taxon>Spermatophyta</taxon>
        <taxon>Magnoliopsida</taxon>
        <taxon>Liliopsida</taxon>
        <taxon>Poales</taxon>
        <taxon>Poaceae</taxon>
        <taxon>BOP clade</taxon>
        <taxon>Pooideae</taxon>
        <taxon>Triticodae</taxon>
        <taxon>Triticeae</taxon>
        <taxon>Triticinae</taxon>
        <taxon>Triticum</taxon>
    </lineage>
</organism>
<feature type="domain" description="THIF-type NAD/FAD binding fold" evidence="8">
    <location>
        <begin position="21"/>
        <end position="527"/>
    </location>
</feature>
<dbReference type="FunFam" id="3.40.50.720:FF:000337">
    <property type="entry name" value="NEDD8-activating enzyme E1 regulatory subunit"/>
    <property type="match status" value="1"/>
</dbReference>
<dbReference type="InterPro" id="IPR035985">
    <property type="entry name" value="Ubiquitin-activating_enz"/>
</dbReference>
<evidence type="ECO:0000256" key="4">
    <source>
        <dbReference type="ARBA" id="ARBA00022741"/>
    </source>
</evidence>
<sequence>MAAAPSASASAVAVAEPKTKYDRQLRIWGDQGQAALEKASICLLNCGPTGTEALKNLVLGGIGSVTVVDDSKVEPSDLGNNFLLDEGCLGHSRAKSICSFLQELNDAVKAKYVEESVATMIDTNPSFFSEFTVVIATQLPESSLLKLDGICGSANIVLVAARSYGLTGLVRVSIKEHCVIESKPDHFLDDLRLHNPWTELKQFAKSIDICDKDAVVHKHTPYIVILVRLAEKWADAHDGQLPSTRQEKREFKDLIRAHMLNVDEDNYKEAVESSYKVSLTPGISNEIRQIIDDSSSEVNFSSSDFWVLVSALKEFITNEGNGELPLEGTIPDMTSLTEYYVSLQKIYQAKAESDCLAMEHRVKSILKRIGRDPESISRAYIKTFCKNTRKLKVCRYRSMEEEFSSPALSEVQKYFADEDSCYAMNFYVLLRAVDRLAASYSRLPGIFDSIGSTSEIVEDVPRLKAAAVSVLSDMGLKGASLSEDLVTEVCRFAGAEIHPVAAFIGGVASQEVIKLVTKQFVPLNGTFIFNGIDLKSQVLAL</sequence>
<dbReference type="CDD" id="cd01493">
    <property type="entry name" value="APPBP1_RUB"/>
    <property type="match status" value="1"/>
</dbReference>
<dbReference type="GeneID" id="123123480"/>
<dbReference type="SMR" id="A0A3B6N274"/>
<comment type="function">
    <text evidence="7">Regulatory subunit of the dimeric E1 enzyme. E1 activates RUB1/NEDD8 by first adenylating its C-terminal glycine residue with ATP, thereafter linking this residue to the side chain of the catalytic cysteine, yielding a RUB1-ECR1 thioester and free AMP. E1 finally transfers RUB1 to the catalytic cysteine of RCE1.</text>
</comment>
<dbReference type="InterPro" id="IPR000594">
    <property type="entry name" value="ThiF_NAD_FAD-bd"/>
</dbReference>
<dbReference type="FunFam" id="3.40.50.720:FF:000263">
    <property type="entry name" value="NEDD8-activating enzyme E1 regulatory subunit"/>
    <property type="match status" value="1"/>
</dbReference>
<reference evidence="9" key="1">
    <citation type="submission" date="2018-08" db="EMBL/GenBank/DDBJ databases">
        <authorList>
            <person name="Rossello M."/>
        </authorList>
    </citation>
    <scope>NUCLEOTIDE SEQUENCE [LARGE SCALE GENOMIC DNA]</scope>
    <source>
        <strain evidence="9">cv. Chinese Spring</strain>
    </source>
</reference>
<dbReference type="GO" id="GO:0005737">
    <property type="term" value="C:cytoplasm"/>
    <property type="evidence" value="ECO:0000318"/>
    <property type="project" value="GO_Central"/>
</dbReference>
<evidence type="ECO:0000259" key="8">
    <source>
        <dbReference type="Pfam" id="PF00899"/>
    </source>
</evidence>
<dbReference type="EnsemblPlants" id="TraesCS5D02G490100.3">
    <property type="protein sequence ID" value="TraesCS5D02G490100.3"/>
    <property type="gene ID" value="TraesCS5D02G490100"/>
</dbReference>
<gene>
    <name evidence="9" type="primary">LOC123123480</name>
</gene>
<dbReference type="Pfam" id="PF00899">
    <property type="entry name" value="ThiF"/>
    <property type="match status" value="1"/>
</dbReference>
<evidence type="ECO:0000256" key="2">
    <source>
        <dbReference type="ARBA" id="ARBA00005032"/>
    </source>
</evidence>
<dbReference type="UniPathway" id="UPA00885"/>
<dbReference type="GO" id="GO:0019781">
    <property type="term" value="F:NEDD8 activating enzyme activity"/>
    <property type="evidence" value="ECO:0000318"/>
    <property type="project" value="GO_Central"/>
</dbReference>
<evidence type="ECO:0000256" key="3">
    <source>
        <dbReference type="ARBA" id="ARBA00006868"/>
    </source>
</evidence>
<keyword evidence="4" id="KW-0547">Nucleotide-binding</keyword>
<name>A0A3B6N274_WHEAT</name>
<dbReference type="Gramene" id="TraesCS5D02G490100.3">
    <property type="protein sequence ID" value="TraesCS5D02G490100.3"/>
    <property type="gene ID" value="TraesCS5D02G490100"/>
</dbReference>
<protein>
    <recommendedName>
        <fullName evidence="7">NEDD8-activating enzyme E1 regulatory subunit</fullName>
    </recommendedName>
</protein>
<evidence type="ECO:0000256" key="7">
    <source>
        <dbReference type="PIRNR" id="PIRNR039099"/>
    </source>
</evidence>
<dbReference type="Gramene" id="TraesPARA_EIv1.0_1872720.3">
    <property type="protein sequence ID" value="TraesPARA_EIv1.0_1872720.3.CDS"/>
    <property type="gene ID" value="TraesPARA_EIv1.0_1872720"/>
</dbReference>
<reference evidence="9" key="2">
    <citation type="submission" date="2018-10" db="UniProtKB">
        <authorList>
            <consortium name="EnsemblPlants"/>
        </authorList>
    </citation>
    <scope>IDENTIFICATION</scope>
</reference>
<dbReference type="InterPro" id="IPR045886">
    <property type="entry name" value="ThiF/MoeB/HesA"/>
</dbReference>
<dbReference type="PANTHER" id="PTHR10953">
    <property type="entry name" value="UBIQUITIN-ACTIVATING ENZYME E1"/>
    <property type="match status" value="1"/>
</dbReference>
<keyword evidence="10" id="KW-1185">Reference proteome</keyword>
<dbReference type="PANTHER" id="PTHR10953:SF29">
    <property type="entry name" value="NEDD8-ACTIVATING ENZYME E1 REGULATORY SUBUNIT"/>
    <property type="match status" value="1"/>
</dbReference>
<accession>A0A3B6N274</accession>
<dbReference type="STRING" id="4565.A0A3B6N274"/>
<evidence type="ECO:0000313" key="10">
    <source>
        <dbReference type="Proteomes" id="UP000019116"/>
    </source>
</evidence>
<proteinExistence type="inferred from homology"/>
<dbReference type="Gramene" id="TraesCS5D03G1076800.3">
    <property type="protein sequence ID" value="TraesCS5D03G1076800.3.CDS"/>
    <property type="gene ID" value="TraesCS5D03G1076800"/>
</dbReference>
<dbReference type="Proteomes" id="UP000019116">
    <property type="component" value="Chromosome 5D"/>
</dbReference>
<dbReference type="InterPro" id="IPR030667">
    <property type="entry name" value="APP-BP1"/>
</dbReference>
<dbReference type="Gene3D" id="3.40.50.720">
    <property type="entry name" value="NAD(P)-binding Rossmann-like Domain"/>
    <property type="match status" value="2"/>
</dbReference>
<evidence type="ECO:0000313" key="9">
    <source>
        <dbReference type="EnsemblPlants" id="TraesCS5D02G490100.3"/>
    </source>
</evidence>
<keyword evidence="6" id="KW-0539">Nucleus</keyword>
<dbReference type="GO" id="GO:0005634">
    <property type="term" value="C:nucleus"/>
    <property type="evidence" value="ECO:0007669"/>
    <property type="project" value="UniProtKB-SubCell"/>
</dbReference>
<comment type="subcellular location">
    <subcellularLocation>
        <location evidence="1">Nucleus</location>
    </subcellularLocation>
</comment>
<evidence type="ECO:0000256" key="1">
    <source>
        <dbReference type="ARBA" id="ARBA00004123"/>
    </source>
</evidence>
<comment type="similarity">
    <text evidence="3 7">Belongs to the ubiquitin-activating E1 family. ULA1 subfamily.</text>
</comment>
<dbReference type="PIRSF" id="PIRSF039099">
    <property type="entry name" value="APP-BP1"/>
    <property type="match status" value="1"/>
</dbReference>
<dbReference type="GO" id="GO:0045116">
    <property type="term" value="P:protein neddylation"/>
    <property type="evidence" value="ECO:0000318"/>
    <property type="project" value="GO_Central"/>
</dbReference>
<dbReference type="AlphaFoldDB" id="A0A3B6N274"/>
<evidence type="ECO:0000256" key="6">
    <source>
        <dbReference type="ARBA" id="ARBA00023242"/>
    </source>
</evidence>
<dbReference type="OrthoDB" id="1708823at2759"/>
<dbReference type="RefSeq" id="XP_044399931.1">
    <property type="nucleotide sequence ID" value="XM_044543996.1"/>
</dbReference>
<evidence type="ECO:0000256" key="5">
    <source>
        <dbReference type="ARBA" id="ARBA00022786"/>
    </source>
</evidence>